<keyword evidence="1" id="KW-0732">Signal</keyword>
<feature type="chain" id="PRO_5012205218" description="Transporter" evidence="1">
    <location>
        <begin position="25"/>
        <end position="311"/>
    </location>
</feature>
<evidence type="ECO:0000313" key="3">
    <source>
        <dbReference type="Proteomes" id="UP000182264"/>
    </source>
</evidence>
<evidence type="ECO:0008006" key="4">
    <source>
        <dbReference type="Google" id="ProtNLM"/>
    </source>
</evidence>
<dbReference type="Proteomes" id="UP000182264">
    <property type="component" value="Chromosome"/>
</dbReference>
<feature type="signal peptide" evidence="1">
    <location>
        <begin position="1"/>
        <end position="24"/>
    </location>
</feature>
<evidence type="ECO:0000256" key="1">
    <source>
        <dbReference type="SAM" id="SignalP"/>
    </source>
</evidence>
<dbReference type="EMBL" id="CP015518">
    <property type="protein sequence ID" value="APG23959.1"/>
    <property type="molecule type" value="Genomic_DNA"/>
</dbReference>
<sequence>MKLKIQIFFLLLVCLLFWTGTAVAGGGAGNHFTNGGEGIKVATVGPPGFYYRLYNFFYHVDTLKDGHKDSSGDLDLFVFAQVHRPIWVTNIKLLGGDWLPNVVIPVVYTDFDLDFDSFSISDERVSLGDCVVEPIAIAWHGKQWDAVFGAMAWVPVGHYDPDHPAGAGKGYWTAQFDLGGTYYPDKEKTWSLSWLGRYETHFKQRGHDVTYGDDFHFEWGIGKALPPSMGIGLLRGFELGVVGYAQFQITDDRGKDVTWDKVHDRVFAVGPEIRFAIPKWKTLIEMRTNIEFGAVDRTEGIMTSLNITRAF</sequence>
<dbReference type="AlphaFoldDB" id="A0A1L3GDQ6"/>
<dbReference type="KEGG" id="pace:A6070_10785"/>
<reference evidence="2 3" key="1">
    <citation type="journal article" date="2017" name="Genome Announc.">
        <title>Complete Genome Sequences of Two Acetylene-Fermenting Pelobacter acetylenicus Strains.</title>
        <authorList>
            <person name="Sutton J.M."/>
            <person name="Baesman S.M."/>
            <person name="Fierst J.L."/>
            <person name="Poret-Peterson A.T."/>
            <person name="Oremland R.S."/>
            <person name="Dunlap D.S."/>
            <person name="Akob D.M."/>
        </authorList>
    </citation>
    <scope>NUCLEOTIDE SEQUENCE [LARGE SCALE GENOMIC DNA]</scope>
    <source>
        <strain evidence="2 3">DSM 3247</strain>
    </source>
</reference>
<dbReference type="Pfam" id="PF13557">
    <property type="entry name" value="Phenol_MetA_deg"/>
    <property type="match status" value="1"/>
</dbReference>
<name>A0A1L3GDQ6_SYNAC</name>
<keyword evidence="3" id="KW-1185">Reference proteome</keyword>
<evidence type="ECO:0000313" key="2">
    <source>
        <dbReference type="EMBL" id="APG23959.1"/>
    </source>
</evidence>
<dbReference type="RefSeq" id="WP_072285775.1">
    <property type="nucleotide sequence ID" value="NZ_CP015455.1"/>
</dbReference>
<dbReference type="STRING" id="29542.A6070_10785"/>
<proteinExistence type="predicted"/>
<dbReference type="OrthoDB" id="9798341at2"/>
<dbReference type="InterPro" id="IPR025737">
    <property type="entry name" value="FApF"/>
</dbReference>
<accession>A0A1L3GDQ6</accession>
<gene>
    <name evidence="2" type="ORF">A7E75_02170</name>
</gene>
<organism evidence="2 3">
    <name type="scientific">Syntrophotalea acetylenica</name>
    <name type="common">Pelobacter acetylenicus</name>
    <dbReference type="NCBI Taxonomy" id="29542"/>
    <lineage>
        <taxon>Bacteria</taxon>
        <taxon>Pseudomonadati</taxon>
        <taxon>Thermodesulfobacteriota</taxon>
        <taxon>Desulfuromonadia</taxon>
        <taxon>Desulfuromonadales</taxon>
        <taxon>Syntrophotaleaceae</taxon>
        <taxon>Syntrophotalea</taxon>
    </lineage>
</organism>
<protein>
    <recommendedName>
        <fullName evidence="4">Transporter</fullName>
    </recommendedName>
</protein>